<protein>
    <submittedName>
        <fullName evidence="2">Uncharacterized protein</fullName>
    </submittedName>
</protein>
<reference evidence="2 3" key="1">
    <citation type="submission" date="2013-11" db="EMBL/GenBank/DDBJ databases">
        <title>The Genome Sequence of Phytophthora parasitica P1976.</title>
        <authorList>
            <consortium name="The Broad Institute Genomics Platform"/>
            <person name="Russ C."/>
            <person name="Tyler B."/>
            <person name="Panabieres F."/>
            <person name="Shan W."/>
            <person name="Tripathy S."/>
            <person name="Grunwald N."/>
            <person name="Machado M."/>
            <person name="Johnson C.S."/>
            <person name="Walker B."/>
            <person name="Young S."/>
            <person name="Zeng Q."/>
            <person name="Gargeya S."/>
            <person name="Fitzgerald M."/>
            <person name="Haas B."/>
            <person name="Abouelleil A."/>
            <person name="Allen A.W."/>
            <person name="Alvarado L."/>
            <person name="Arachchi H.M."/>
            <person name="Berlin A.M."/>
            <person name="Chapman S.B."/>
            <person name="Gainer-Dewar J."/>
            <person name="Goldberg J."/>
            <person name="Griggs A."/>
            <person name="Gujja S."/>
            <person name="Hansen M."/>
            <person name="Howarth C."/>
            <person name="Imamovic A."/>
            <person name="Ireland A."/>
            <person name="Larimer J."/>
            <person name="McCowan C."/>
            <person name="Murphy C."/>
            <person name="Pearson M."/>
            <person name="Poon T.W."/>
            <person name="Priest M."/>
            <person name="Roberts A."/>
            <person name="Saif S."/>
            <person name="Shea T."/>
            <person name="Sisk P."/>
            <person name="Sykes S."/>
            <person name="Wortman J."/>
            <person name="Nusbaum C."/>
            <person name="Birren B."/>
        </authorList>
    </citation>
    <scope>NUCLEOTIDE SEQUENCE [LARGE SCALE GENOMIC DNA]</scope>
    <source>
        <strain evidence="2 3">P1976</strain>
    </source>
</reference>
<sequence>MDKELMREAIKQRPFAAKYGETGIVWVQVATRVSASIKVVVIDKQVQDRVRLLKKNWRAGELRATLGSGIEEAKDATDVQSHYNTLAGLVGQYVALETEAITRRALRGEYLLSSDSSSESEDDTSSVASTQSVASQANTTRTVTSTRRKSTYQLEVDRQEKRIRLDTEMRRDRFERQLKLQQQQHSERLSFEREHHANRLQFERERDQARERAEFRLTQAREQSEERNRQLILQCPKLFSESFNGGNKQ</sequence>
<accession>A0A080ZF77</accession>
<evidence type="ECO:0000256" key="1">
    <source>
        <dbReference type="SAM" id="MobiDB-lite"/>
    </source>
</evidence>
<evidence type="ECO:0000313" key="3">
    <source>
        <dbReference type="Proteomes" id="UP000028582"/>
    </source>
</evidence>
<evidence type="ECO:0000313" key="2">
    <source>
        <dbReference type="EMBL" id="ETO65288.1"/>
    </source>
</evidence>
<comment type="caution">
    <text evidence="2">The sequence shown here is derived from an EMBL/GenBank/DDBJ whole genome shotgun (WGS) entry which is preliminary data.</text>
</comment>
<feature type="region of interest" description="Disordered" evidence="1">
    <location>
        <begin position="113"/>
        <end position="155"/>
    </location>
</feature>
<dbReference type="Proteomes" id="UP000028582">
    <property type="component" value="Unassembled WGS sequence"/>
</dbReference>
<organism evidence="2 3">
    <name type="scientific">Phytophthora nicotianae P1976</name>
    <dbReference type="NCBI Taxonomy" id="1317066"/>
    <lineage>
        <taxon>Eukaryota</taxon>
        <taxon>Sar</taxon>
        <taxon>Stramenopiles</taxon>
        <taxon>Oomycota</taxon>
        <taxon>Peronosporomycetes</taxon>
        <taxon>Peronosporales</taxon>
        <taxon>Peronosporaceae</taxon>
        <taxon>Phytophthora</taxon>
    </lineage>
</organism>
<feature type="compositionally biased region" description="Low complexity" evidence="1">
    <location>
        <begin position="125"/>
        <end position="145"/>
    </location>
</feature>
<proteinExistence type="predicted"/>
<gene>
    <name evidence="2" type="ORF">F444_17370</name>
</gene>
<dbReference type="EMBL" id="ANJA01003205">
    <property type="protein sequence ID" value="ETO65288.1"/>
    <property type="molecule type" value="Genomic_DNA"/>
</dbReference>
<dbReference type="OrthoDB" id="114449at2759"/>
<dbReference type="AlphaFoldDB" id="A0A080ZF77"/>
<name>A0A080ZF77_PHYNI</name>